<accession>A0A916JNS1</accession>
<gene>
    <name evidence="1" type="ORF">CRYO30217_01970</name>
</gene>
<sequence length="227" mass="25821">MSNINNISNSFEQTIKDSDLQNVSIELSEVVLDSVLKDGILKDIPILGTIVGLGKTSVKVTDILFLKKVVSFLFEIKTIDPEERKKMINKIDSSQDFKLKVGEKLLFIIDKCDDHENAKYVSMFFAGFLEGEIVYSQFLRGAKMIQQVYTGDLIDFIKDSRDVLDNDEVGDYEGTGFYIAYSEPISLRDQDDWKASEKYVVEGGVSKEYITDTAKTIREVLRKRIKN</sequence>
<evidence type="ECO:0000313" key="2">
    <source>
        <dbReference type="Proteomes" id="UP000683507"/>
    </source>
</evidence>
<keyword evidence="2" id="KW-1185">Reference proteome</keyword>
<reference evidence="1" key="1">
    <citation type="submission" date="2021-04" db="EMBL/GenBank/DDBJ databases">
        <authorList>
            <person name="Rodrigo-Torres L."/>
            <person name="Arahal R. D."/>
            <person name="Lucena T."/>
        </authorList>
    </citation>
    <scope>NUCLEOTIDE SEQUENCE</scope>
    <source>
        <strain evidence="1">AS29M-1</strain>
    </source>
</reference>
<dbReference type="EMBL" id="OU015584">
    <property type="protein sequence ID" value="CAG5082635.1"/>
    <property type="molecule type" value="Genomic_DNA"/>
</dbReference>
<organism evidence="1 2">
    <name type="scientific">Parvicella tangerina</name>
    <dbReference type="NCBI Taxonomy" id="2829795"/>
    <lineage>
        <taxon>Bacteria</taxon>
        <taxon>Pseudomonadati</taxon>
        <taxon>Bacteroidota</taxon>
        <taxon>Flavobacteriia</taxon>
        <taxon>Flavobacteriales</taxon>
        <taxon>Parvicellaceae</taxon>
        <taxon>Parvicella</taxon>
    </lineage>
</organism>
<dbReference type="KEGG" id="ptan:CRYO30217_01970"/>
<evidence type="ECO:0000313" key="1">
    <source>
        <dbReference type="EMBL" id="CAG5082635.1"/>
    </source>
</evidence>
<dbReference type="RefSeq" id="WP_258542175.1">
    <property type="nucleotide sequence ID" value="NZ_OU015584.1"/>
</dbReference>
<name>A0A916JNS1_9FLAO</name>
<proteinExistence type="predicted"/>
<dbReference type="AlphaFoldDB" id="A0A916JNS1"/>
<dbReference type="Proteomes" id="UP000683507">
    <property type="component" value="Chromosome"/>
</dbReference>
<protein>
    <submittedName>
        <fullName evidence="1">Uncharacterized protein</fullName>
    </submittedName>
</protein>